<dbReference type="EMBL" id="MU128927">
    <property type="protein sequence ID" value="KAF9518040.1"/>
    <property type="molecule type" value="Genomic_DNA"/>
</dbReference>
<comment type="catalytic activity">
    <reaction evidence="1">
        <text>UDP-alpha-D-glucose + 2 NAD(+) + H2O = UDP-alpha-D-glucuronate + 2 NADH + 3 H(+)</text>
        <dbReference type="Rhea" id="RHEA:23596"/>
        <dbReference type="ChEBI" id="CHEBI:15377"/>
        <dbReference type="ChEBI" id="CHEBI:15378"/>
        <dbReference type="ChEBI" id="CHEBI:57540"/>
        <dbReference type="ChEBI" id="CHEBI:57945"/>
        <dbReference type="ChEBI" id="CHEBI:58052"/>
        <dbReference type="ChEBI" id="CHEBI:58885"/>
        <dbReference type="EC" id="1.1.1.22"/>
    </reaction>
</comment>
<feature type="region of interest" description="Disordered" evidence="2">
    <location>
        <begin position="281"/>
        <end position="317"/>
    </location>
</feature>
<evidence type="ECO:0000313" key="4">
    <source>
        <dbReference type="Proteomes" id="UP000886523"/>
    </source>
</evidence>
<dbReference type="GO" id="GO:0006024">
    <property type="term" value="P:glycosaminoglycan biosynthetic process"/>
    <property type="evidence" value="ECO:0007669"/>
    <property type="project" value="TreeGrafter"/>
</dbReference>
<sequence>MPISRPRKVDFNQARIDAWNSPDYNIPIYEPGQEDIVRQARAICEATGANIDEASNAIGMDSHVGPKFLGASVNLLSSHRARSTDPHKPPPAPARTDDDDTGKEEAPHTHCGGGVTLDRQTCTNPAPAPARTDDDDYWGEICECAQPRLKYGATHPLKQVCGNIRLFLPPQNPAPIKAETMPMAKYGARSHPDPNPRVSIQHPHTRFGGCVVTSGPFPKRKPAQQRHARALNTKFDAQPPKPQVLNMTMDLISYHTPAAVEQSQGPRQNTDLRSHLQPDMNIRSKPARMPPYPWSHTSCCPSLHENSPDENMAKAPT</sequence>
<dbReference type="InterPro" id="IPR028356">
    <property type="entry name" value="UDPglc_DH_euk"/>
</dbReference>
<reference evidence="3" key="1">
    <citation type="journal article" date="2020" name="Nat. Commun.">
        <title>Large-scale genome sequencing of mycorrhizal fungi provides insights into the early evolution of symbiotic traits.</title>
        <authorList>
            <person name="Miyauchi S."/>
            <person name="Kiss E."/>
            <person name="Kuo A."/>
            <person name="Drula E."/>
            <person name="Kohler A."/>
            <person name="Sanchez-Garcia M."/>
            <person name="Morin E."/>
            <person name="Andreopoulos B."/>
            <person name="Barry K.W."/>
            <person name="Bonito G."/>
            <person name="Buee M."/>
            <person name="Carver A."/>
            <person name="Chen C."/>
            <person name="Cichocki N."/>
            <person name="Clum A."/>
            <person name="Culley D."/>
            <person name="Crous P.W."/>
            <person name="Fauchery L."/>
            <person name="Girlanda M."/>
            <person name="Hayes R.D."/>
            <person name="Keri Z."/>
            <person name="LaButti K."/>
            <person name="Lipzen A."/>
            <person name="Lombard V."/>
            <person name="Magnuson J."/>
            <person name="Maillard F."/>
            <person name="Murat C."/>
            <person name="Nolan M."/>
            <person name="Ohm R.A."/>
            <person name="Pangilinan J."/>
            <person name="Pereira M.F."/>
            <person name="Perotto S."/>
            <person name="Peter M."/>
            <person name="Pfister S."/>
            <person name="Riley R."/>
            <person name="Sitrit Y."/>
            <person name="Stielow J.B."/>
            <person name="Szollosi G."/>
            <person name="Zifcakova L."/>
            <person name="Stursova M."/>
            <person name="Spatafora J.W."/>
            <person name="Tedersoo L."/>
            <person name="Vaario L.M."/>
            <person name="Yamada A."/>
            <person name="Yan M."/>
            <person name="Wang P."/>
            <person name="Xu J."/>
            <person name="Bruns T."/>
            <person name="Baldrian P."/>
            <person name="Vilgalys R."/>
            <person name="Dunand C."/>
            <person name="Henrissat B."/>
            <person name="Grigoriev I.V."/>
            <person name="Hibbett D."/>
            <person name="Nagy L.G."/>
            <person name="Martin F.M."/>
        </authorList>
    </citation>
    <scope>NUCLEOTIDE SEQUENCE</scope>
    <source>
        <strain evidence="3">UP504</strain>
    </source>
</reference>
<dbReference type="PANTHER" id="PTHR11374">
    <property type="entry name" value="UDP-GLUCOSE DEHYDROGENASE/UDP-MANNAC DEHYDROGENASE"/>
    <property type="match status" value="1"/>
</dbReference>
<dbReference type="GO" id="GO:0003979">
    <property type="term" value="F:UDP-glucose 6-dehydrogenase activity"/>
    <property type="evidence" value="ECO:0007669"/>
    <property type="project" value="UniProtKB-EC"/>
</dbReference>
<dbReference type="OrthoDB" id="3360749at2759"/>
<proteinExistence type="predicted"/>
<dbReference type="GO" id="GO:0005634">
    <property type="term" value="C:nucleus"/>
    <property type="evidence" value="ECO:0007669"/>
    <property type="project" value="TreeGrafter"/>
</dbReference>
<evidence type="ECO:0000256" key="2">
    <source>
        <dbReference type="SAM" id="MobiDB-lite"/>
    </source>
</evidence>
<dbReference type="Proteomes" id="UP000886523">
    <property type="component" value="Unassembled WGS sequence"/>
</dbReference>
<comment type="caution">
    <text evidence="3">The sequence shown here is derived from an EMBL/GenBank/DDBJ whole genome shotgun (WGS) entry which is preliminary data.</text>
</comment>
<name>A0A9P6B6W2_9AGAM</name>
<accession>A0A9P6B6W2</accession>
<feature type="region of interest" description="Disordered" evidence="2">
    <location>
        <begin position="79"/>
        <end position="131"/>
    </location>
</feature>
<dbReference type="AlphaFoldDB" id="A0A9P6B6W2"/>
<dbReference type="PANTHER" id="PTHR11374:SF3">
    <property type="entry name" value="UDP-GLUCOSE 6-DEHYDROGENASE"/>
    <property type="match status" value="1"/>
</dbReference>
<protein>
    <submittedName>
        <fullName evidence="3">Uncharacterized protein</fullName>
    </submittedName>
</protein>
<evidence type="ECO:0000256" key="1">
    <source>
        <dbReference type="ARBA" id="ARBA00047473"/>
    </source>
</evidence>
<gene>
    <name evidence="3" type="ORF">BS47DRAFT_1359087</name>
</gene>
<organism evidence="3 4">
    <name type="scientific">Hydnum rufescens UP504</name>
    <dbReference type="NCBI Taxonomy" id="1448309"/>
    <lineage>
        <taxon>Eukaryota</taxon>
        <taxon>Fungi</taxon>
        <taxon>Dikarya</taxon>
        <taxon>Basidiomycota</taxon>
        <taxon>Agaricomycotina</taxon>
        <taxon>Agaricomycetes</taxon>
        <taxon>Cantharellales</taxon>
        <taxon>Hydnaceae</taxon>
        <taxon>Hydnum</taxon>
    </lineage>
</organism>
<keyword evidence="4" id="KW-1185">Reference proteome</keyword>
<evidence type="ECO:0000313" key="3">
    <source>
        <dbReference type="EMBL" id="KAF9518040.1"/>
    </source>
</evidence>